<organism evidence="1 2">
    <name type="scientific">Rossellomorea aquimaris</name>
    <dbReference type="NCBI Taxonomy" id="189382"/>
    <lineage>
        <taxon>Bacteria</taxon>
        <taxon>Bacillati</taxon>
        <taxon>Bacillota</taxon>
        <taxon>Bacilli</taxon>
        <taxon>Bacillales</taxon>
        <taxon>Bacillaceae</taxon>
        <taxon>Rossellomorea</taxon>
    </lineage>
</organism>
<reference evidence="1 2" key="1">
    <citation type="submission" date="2019-08" db="EMBL/GenBank/DDBJ databases">
        <title>Bacillus genomes from the desert of Cuatro Cienegas, Coahuila.</title>
        <authorList>
            <person name="Olmedo-Alvarez G."/>
        </authorList>
    </citation>
    <scope>NUCLEOTIDE SEQUENCE [LARGE SCALE GENOMIC DNA]</scope>
    <source>
        <strain evidence="1 2">CH451a_14T</strain>
    </source>
</reference>
<name>A0A5D4T6I4_9BACI</name>
<protein>
    <submittedName>
        <fullName evidence="1">Uncharacterized protein</fullName>
    </submittedName>
</protein>
<dbReference type="EMBL" id="VTEW01000035">
    <property type="protein sequence ID" value="TYS70318.1"/>
    <property type="molecule type" value="Genomic_DNA"/>
</dbReference>
<accession>A0A5D4T6I4</accession>
<evidence type="ECO:0000313" key="2">
    <source>
        <dbReference type="Proteomes" id="UP000325054"/>
    </source>
</evidence>
<sequence>MILQDLFAEVKFLTSLNLGFISIEGLVGYEGMRNQRATFSCTPRFSVRGTSFPYFHNNRENSSNRGKN</sequence>
<evidence type="ECO:0000313" key="1">
    <source>
        <dbReference type="EMBL" id="TYS70318.1"/>
    </source>
</evidence>
<comment type="caution">
    <text evidence="1">The sequence shown here is derived from an EMBL/GenBank/DDBJ whole genome shotgun (WGS) entry which is preliminary data.</text>
</comment>
<gene>
    <name evidence="1" type="ORF">FZC80_22240</name>
</gene>
<proteinExistence type="predicted"/>
<dbReference type="Proteomes" id="UP000325054">
    <property type="component" value="Unassembled WGS sequence"/>
</dbReference>
<dbReference type="AlphaFoldDB" id="A0A5D4T6I4"/>
<dbReference type="RefSeq" id="WP_148993202.1">
    <property type="nucleotide sequence ID" value="NZ_VTEW01000035.1"/>
</dbReference>